<sequence length="63" mass="6603">MSDTAPAETIIQTVCSSSGRGWGTRSTSQSDAYASGGFRPLQIMKSSQRDVCVNSSLPDFAAS</sequence>
<protein>
    <submittedName>
        <fullName evidence="1">Uncharacterized protein</fullName>
    </submittedName>
</protein>
<dbReference type="RefSeq" id="WP_274840215.1">
    <property type="nucleotide sequence ID" value="NZ_JARCJF010000017.1"/>
</dbReference>
<gene>
    <name evidence="1" type="ORF">PXK24_20050</name>
</gene>
<evidence type="ECO:0000313" key="1">
    <source>
        <dbReference type="EMBL" id="MDE4167990.1"/>
    </source>
</evidence>
<dbReference type="Proteomes" id="UP001218364">
    <property type="component" value="Unassembled WGS sequence"/>
</dbReference>
<dbReference type="AlphaFoldDB" id="A0ABD4XG75"/>
<organism evidence="1 2">
    <name type="scientific">Phaeobacter gallaeciensis</name>
    <dbReference type="NCBI Taxonomy" id="60890"/>
    <lineage>
        <taxon>Bacteria</taxon>
        <taxon>Pseudomonadati</taxon>
        <taxon>Pseudomonadota</taxon>
        <taxon>Alphaproteobacteria</taxon>
        <taxon>Rhodobacterales</taxon>
        <taxon>Roseobacteraceae</taxon>
        <taxon>Phaeobacter</taxon>
    </lineage>
</organism>
<dbReference type="EMBL" id="JARCJK010000017">
    <property type="protein sequence ID" value="MDE4167990.1"/>
    <property type="molecule type" value="Genomic_DNA"/>
</dbReference>
<reference evidence="1 2" key="1">
    <citation type="submission" date="2023-02" db="EMBL/GenBank/DDBJ databases">
        <title>Population genomics of bacteria associated with diatom.</title>
        <authorList>
            <person name="Xie J."/>
            <person name="Wang H."/>
        </authorList>
    </citation>
    <scope>NUCLEOTIDE SEQUENCE [LARGE SCALE GENOMIC DNA]</scope>
    <source>
        <strain evidence="1 2">PT47_8</strain>
    </source>
</reference>
<name>A0ABD4XG75_9RHOB</name>
<comment type="caution">
    <text evidence="1">The sequence shown here is derived from an EMBL/GenBank/DDBJ whole genome shotgun (WGS) entry which is preliminary data.</text>
</comment>
<evidence type="ECO:0000313" key="2">
    <source>
        <dbReference type="Proteomes" id="UP001218364"/>
    </source>
</evidence>
<proteinExistence type="predicted"/>
<accession>A0ABD4XG75</accession>